<dbReference type="EMBL" id="JH817080">
    <property type="protein sequence ID" value="EKC40638.1"/>
    <property type="molecule type" value="Genomic_DNA"/>
</dbReference>
<evidence type="ECO:0000256" key="1">
    <source>
        <dbReference type="SAM" id="MobiDB-lite"/>
    </source>
</evidence>
<feature type="compositionally biased region" description="Low complexity" evidence="1">
    <location>
        <begin position="710"/>
        <end position="730"/>
    </location>
</feature>
<dbReference type="InterPro" id="IPR013783">
    <property type="entry name" value="Ig-like_fold"/>
</dbReference>
<proteinExistence type="predicted"/>
<dbReference type="SUPFAM" id="SSF48726">
    <property type="entry name" value="Immunoglobulin"/>
    <property type="match status" value="1"/>
</dbReference>
<keyword evidence="2" id="KW-0812">Transmembrane</keyword>
<dbReference type="InParanoid" id="K1R4F6"/>
<protein>
    <submittedName>
        <fullName evidence="3">Uncharacterized protein</fullName>
    </submittedName>
</protein>
<keyword evidence="2" id="KW-1133">Transmembrane helix</keyword>
<dbReference type="InterPro" id="IPR036116">
    <property type="entry name" value="FN3_sf"/>
</dbReference>
<gene>
    <name evidence="3" type="ORF">CGI_10021883</name>
</gene>
<dbReference type="HOGENOM" id="CLU_353459_0_0_1"/>
<evidence type="ECO:0000313" key="3">
    <source>
        <dbReference type="EMBL" id="EKC40638.1"/>
    </source>
</evidence>
<feature type="transmembrane region" description="Helical" evidence="2">
    <location>
        <begin position="566"/>
        <end position="589"/>
    </location>
</feature>
<sequence>MDDASQPTYGSDTGLAGKYQWWELPVVNTGISRPEVSPPNVYVSMGSTLELNCTIEKDDSPYRLMFIFNQKEVHPPESSRAQNNSIVLRKVIQSVEEGGDYSCYKNDKKVGSSTVEVEYPLQPVKESAFVCELFDWDKYLSCSWRIGTYKRESNIDVAVVAETENHSTLRPAQTNNTFASWNANLGQPYTIKFHLTITQTHLIPFTKYNFTITRRPLRKTGANSYVQNGHWSRPTSATIRTLPDEPVSPPIIIEGSFSRVGEHQVVLYCKPIKPMDRRGIISNYTVDFASLNDNTKSSIVSQYENISLPLDSNKWYNISIFAVTLEGFKSPSNSEIVPSKIDGPQISSVVIELNRDRTEALVHWEPNSECLYYVVFWKTDTKLDWKTSTQSNTTLSVQNLSNFKVGVSCSANLSHSSLANLSHSSPANLSHSSLEESMVVGGGMWWSSCKYPEETEPALASSLTLTPDRAALDVTWTLLCDGLSSYPQWFNLTWCDLHPSKEVCQDEDYVLLDPRKKYNRLEDLNPSRTYRVRINSVSKDNHVRTNKEYKDKKLGIYEYIEDKATYLILPLTIISSIIIVVVILLIYIVRKCKSEKDAMAVEVPFVQNKDAKEDVSYNTRNKQFLELTDKMDYQVVDGSQYSDLEKDSSETRINDIELGLKDQEVEPEVPFILDEMMMVDKVKKSKKTPQSSDYSKFIVASGHTNNSDVFHQSQSQSGHFDDSSSSTDTSAYPPLQSVPYSRSGYTEQDIDSYSKARVNEDISAETGASCVDRGDVGDRYLFEQMAEYDDCKLCN</sequence>
<dbReference type="InterPro" id="IPR007110">
    <property type="entry name" value="Ig-like_dom"/>
</dbReference>
<dbReference type="PROSITE" id="PS50835">
    <property type="entry name" value="IG_LIKE"/>
    <property type="match status" value="1"/>
</dbReference>
<dbReference type="InterPro" id="IPR036179">
    <property type="entry name" value="Ig-like_dom_sf"/>
</dbReference>
<dbReference type="AlphaFoldDB" id="K1R4F6"/>
<keyword evidence="2" id="KW-0472">Membrane</keyword>
<feature type="region of interest" description="Disordered" evidence="1">
    <location>
        <begin position="708"/>
        <end position="746"/>
    </location>
</feature>
<name>K1R4F6_MAGGI</name>
<evidence type="ECO:0000256" key="2">
    <source>
        <dbReference type="SAM" id="Phobius"/>
    </source>
</evidence>
<accession>K1R4F6</accession>
<dbReference type="SUPFAM" id="SSF49265">
    <property type="entry name" value="Fibronectin type III"/>
    <property type="match status" value="1"/>
</dbReference>
<organism evidence="3">
    <name type="scientific">Magallana gigas</name>
    <name type="common">Pacific oyster</name>
    <name type="synonym">Crassostrea gigas</name>
    <dbReference type="NCBI Taxonomy" id="29159"/>
    <lineage>
        <taxon>Eukaryota</taxon>
        <taxon>Metazoa</taxon>
        <taxon>Spiralia</taxon>
        <taxon>Lophotrochozoa</taxon>
        <taxon>Mollusca</taxon>
        <taxon>Bivalvia</taxon>
        <taxon>Autobranchia</taxon>
        <taxon>Pteriomorphia</taxon>
        <taxon>Ostreida</taxon>
        <taxon>Ostreoidea</taxon>
        <taxon>Ostreidae</taxon>
        <taxon>Magallana</taxon>
    </lineage>
</organism>
<dbReference type="Gene3D" id="2.60.40.10">
    <property type="entry name" value="Immunoglobulins"/>
    <property type="match status" value="2"/>
</dbReference>
<reference evidence="3" key="1">
    <citation type="journal article" date="2012" name="Nature">
        <title>The oyster genome reveals stress adaptation and complexity of shell formation.</title>
        <authorList>
            <person name="Zhang G."/>
            <person name="Fang X."/>
            <person name="Guo X."/>
            <person name="Li L."/>
            <person name="Luo R."/>
            <person name="Xu F."/>
            <person name="Yang P."/>
            <person name="Zhang L."/>
            <person name="Wang X."/>
            <person name="Qi H."/>
            <person name="Xiong Z."/>
            <person name="Que H."/>
            <person name="Xie Y."/>
            <person name="Holland P.W."/>
            <person name="Paps J."/>
            <person name="Zhu Y."/>
            <person name="Wu F."/>
            <person name="Chen Y."/>
            <person name="Wang J."/>
            <person name="Peng C."/>
            <person name="Meng J."/>
            <person name="Yang L."/>
            <person name="Liu J."/>
            <person name="Wen B."/>
            <person name="Zhang N."/>
            <person name="Huang Z."/>
            <person name="Zhu Q."/>
            <person name="Feng Y."/>
            <person name="Mount A."/>
            <person name="Hedgecock D."/>
            <person name="Xu Z."/>
            <person name="Liu Y."/>
            <person name="Domazet-Loso T."/>
            <person name="Du Y."/>
            <person name="Sun X."/>
            <person name="Zhang S."/>
            <person name="Liu B."/>
            <person name="Cheng P."/>
            <person name="Jiang X."/>
            <person name="Li J."/>
            <person name="Fan D."/>
            <person name="Wang W."/>
            <person name="Fu W."/>
            <person name="Wang T."/>
            <person name="Wang B."/>
            <person name="Zhang J."/>
            <person name="Peng Z."/>
            <person name="Li Y."/>
            <person name="Li N."/>
            <person name="Wang J."/>
            <person name="Chen M."/>
            <person name="He Y."/>
            <person name="Tan F."/>
            <person name="Song X."/>
            <person name="Zheng Q."/>
            <person name="Huang R."/>
            <person name="Yang H."/>
            <person name="Du X."/>
            <person name="Chen L."/>
            <person name="Yang M."/>
            <person name="Gaffney P.M."/>
            <person name="Wang S."/>
            <person name="Luo L."/>
            <person name="She Z."/>
            <person name="Ming Y."/>
            <person name="Huang W."/>
            <person name="Zhang S."/>
            <person name="Huang B."/>
            <person name="Zhang Y."/>
            <person name="Qu T."/>
            <person name="Ni P."/>
            <person name="Miao G."/>
            <person name="Wang J."/>
            <person name="Wang Q."/>
            <person name="Steinberg C.E."/>
            <person name="Wang H."/>
            <person name="Li N."/>
            <person name="Qian L."/>
            <person name="Zhang G."/>
            <person name="Li Y."/>
            <person name="Yang H."/>
            <person name="Liu X."/>
            <person name="Wang J."/>
            <person name="Yin Y."/>
            <person name="Wang J."/>
        </authorList>
    </citation>
    <scope>NUCLEOTIDE SEQUENCE [LARGE SCALE GENOMIC DNA]</scope>
    <source>
        <strain evidence="3">05x7-T-G4-1.051#20</strain>
    </source>
</reference>